<keyword evidence="4" id="KW-1185">Reference proteome</keyword>
<accession>A0ABQ5FQB7</accession>
<feature type="region of interest" description="Disordered" evidence="2">
    <location>
        <begin position="182"/>
        <end position="201"/>
    </location>
</feature>
<dbReference type="Proteomes" id="UP001151760">
    <property type="component" value="Unassembled WGS sequence"/>
</dbReference>
<gene>
    <name evidence="3" type="ORF">Tco_1017028</name>
</gene>
<organism evidence="3 4">
    <name type="scientific">Tanacetum coccineum</name>
    <dbReference type="NCBI Taxonomy" id="301880"/>
    <lineage>
        <taxon>Eukaryota</taxon>
        <taxon>Viridiplantae</taxon>
        <taxon>Streptophyta</taxon>
        <taxon>Embryophyta</taxon>
        <taxon>Tracheophyta</taxon>
        <taxon>Spermatophyta</taxon>
        <taxon>Magnoliopsida</taxon>
        <taxon>eudicotyledons</taxon>
        <taxon>Gunneridae</taxon>
        <taxon>Pentapetalae</taxon>
        <taxon>asterids</taxon>
        <taxon>campanulids</taxon>
        <taxon>Asterales</taxon>
        <taxon>Asteraceae</taxon>
        <taxon>Asteroideae</taxon>
        <taxon>Anthemideae</taxon>
        <taxon>Anthemidinae</taxon>
        <taxon>Tanacetum</taxon>
    </lineage>
</organism>
<name>A0ABQ5FQB7_9ASTR</name>
<evidence type="ECO:0000313" key="3">
    <source>
        <dbReference type="EMBL" id="GJT65548.1"/>
    </source>
</evidence>
<feature type="coiled-coil region" evidence="1">
    <location>
        <begin position="384"/>
        <end position="411"/>
    </location>
</feature>
<evidence type="ECO:0000313" key="4">
    <source>
        <dbReference type="Proteomes" id="UP001151760"/>
    </source>
</evidence>
<sequence length="708" mass="78906">MVPPNNLGLDLNGKAANETQYRGKAPQVKHVCWGAKNEQFVAMSSAEAKYVAAAGCCANILWMKSQLTDYDIIYEKLPIICDNTNRVEIDFAKLIWEDFLSKLNKKTREKVVHFPRFLSLLLQHKMEGPSFINHMLDIYKANAPVSFKAPKPSLKAEKKVTQCTKPGATSRRRKKKIPFTYNHPQSKTETMNGVSSTKGDTVSQISRSVKETQSSSAMNSKSIQPLASIHMVAELHKEAQQATGGLTSLGVTSKEGANQLSSEHDVLASSKEGANSGLSAPKDLISYTTNKTKSTSDGLKTAHTKIGTNLESNKTKKESKADKDVSFGYDLFHTSHDLFSSDDTKKDIKLEDLSKLVQDVGTNFMDMDSPKDDEPIIVQDDSDEEVHVEKNHKLEQQNNKVEAEVAFFITQPSYPNVIQLAELLWELLAEFQSVSTQVASIQAKIKTLDALPSLLNNVTETLNKFAQVFESTSKKARDHGVPLAGLLFQRKAAKNAEKANLNKPIPTTTPATSTIPPIITTTTTQLQSPFLLSPPKSSSQLEGELIKKDKGKVAMSSKDAKEEIAESNFDDDIINLVGSMVESSKKKKMKKFNFVTEGGEHVHFTKEQIKEQKRIEESVKADAANQEVEARKEEWIDLLGVDEVTKYYKAKFQYDKYHDKMLNKRAQSRITNCDVLTRKCPITMKMYKEDGTDEVISNFKANDLHLGK</sequence>
<protein>
    <submittedName>
        <fullName evidence="3">Uncharacterized protein</fullName>
    </submittedName>
</protein>
<dbReference type="EMBL" id="BQNB010017640">
    <property type="protein sequence ID" value="GJT65548.1"/>
    <property type="molecule type" value="Genomic_DNA"/>
</dbReference>
<proteinExistence type="predicted"/>
<reference evidence="3" key="2">
    <citation type="submission" date="2022-01" db="EMBL/GenBank/DDBJ databases">
        <authorList>
            <person name="Yamashiro T."/>
            <person name="Shiraishi A."/>
            <person name="Satake H."/>
            <person name="Nakayama K."/>
        </authorList>
    </citation>
    <scope>NUCLEOTIDE SEQUENCE</scope>
</reference>
<evidence type="ECO:0000256" key="2">
    <source>
        <dbReference type="SAM" id="MobiDB-lite"/>
    </source>
</evidence>
<keyword evidence="1" id="KW-0175">Coiled coil</keyword>
<comment type="caution">
    <text evidence="3">The sequence shown here is derived from an EMBL/GenBank/DDBJ whole genome shotgun (WGS) entry which is preliminary data.</text>
</comment>
<reference evidence="3" key="1">
    <citation type="journal article" date="2022" name="Int. J. Mol. Sci.">
        <title>Draft Genome of Tanacetum Coccineum: Genomic Comparison of Closely Related Tanacetum-Family Plants.</title>
        <authorList>
            <person name="Yamashiro T."/>
            <person name="Shiraishi A."/>
            <person name="Nakayama K."/>
            <person name="Satake H."/>
        </authorList>
    </citation>
    <scope>NUCLEOTIDE SEQUENCE</scope>
</reference>
<feature type="region of interest" description="Disordered" evidence="2">
    <location>
        <begin position="260"/>
        <end position="282"/>
    </location>
</feature>
<evidence type="ECO:0000256" key="1">
    <source>
        <dbReference type="SAM" id="Coils"/>
    </source>
</evidence>